<reference evidence="1" key="1">
    <citation type="submission" date="2014-11" db="EMBL/GenBank/DDBJ databases">
        <authorList>
            <person name="Amaro Gonzalez C."/>
        </authorList>
    </citation>
    <scope>NUCLEOTIDE SEQUENCE</scope>
</reference>
<protein>
    <submittedName>
        <fullName evidence="1">Uncharacterized protein</fullName>
    </submittedName>
</protein>
<sequence>MCAHVRGHVCMRGSGLFSCLLAYMCNVWQY</sequence>
<proteinExistence type="predicted"/>
<name>A0A0E9TFK2_ANGAN</name>
<dbReference type="AlphaFoldDB" id="A0A0E9TFK2"/>
<reference evidence="1" key="2">
    <citation type="journal article" date="2015" name="Fish Shellfish Immunol.">
        <title>Early steps in the European eel (Anguilla anguilla)-Vibrio vulnificus interaction in the gills: Role of the RtxA13 toxin.</title>
        <authorList>
            <person name="Callol A."/>
            <person name="Pajuelo D."/>
            <person name="Ebbesson L."/>
            <person name="Teles M."/>
            <person name="MacKenzie S."/>
            <person name="Amaro C."/>
        </authorList>
    </citation>
    <scope>NUCLEOTIDE SEQUENCE</scope>
</reference>
<dbReference type="EMBL" id="GBXM01056133">
    <property type="protein sequence ID" value="JAH52444.1"/>
    <property type="molecule type" value="Transcribed_RNA"/>
</dbReference>
<evidence type="ECO:0000313" key="1">
    <source>
        <dbReference type="EMBL" id="JAH52444.1"/>
    </source>
</evidence>
<organism evidence="1">
    <name type="scientific">Anguilla anguilla</name>
    <name type="common">European freshwater eel</name>
    <name type="synonym">Muraena anguilla</name>
    <dbReference type="NCBI Taxonomy" id="7936"/>
    <lineage>
        <taxon>Eukaryota</taxon>
        <taxon>Metazoa</taxon>
        <taxon>Chordata</taxon>
        <taxon>Craniata</taxon>
        <taxon>Vertebrata</taxon>
        <taxon>Euteleostomi</taxon>
        <taxon>Actinopterygii</taxon>
        <taxon>Neopterygii</taxon>
        <taxon>Teleostei</taxon>
        <taxon>Anguilliformes</taxon>
        <taxon>Anguillidae</taxon>
        <taxon>Anguilla</taxon>
    </lineage>
</organism>
<accession>A0A0E9TFK2</accession>